<dbReference type="AlphaFoldDB" id="A0A0C2MMG0"/>
<dbReference type="Gene3D" id="3.30.420.10">
    <property type="entry name" value="Ribonuclease H-like superfamily/Ribonuclease H"/>
    <property type="match status" value="1"/>
</dbReference>
<name>A0A0C2MMG0_THEKT</name>
<evidence type="ECO:0008006" key="4">
    <source>
        <dbReference type="Google" id="ProtNLM"/>
    </source>
</evidence>
<dbReference type="EMBL" id="JWZT01002859">
    <property type="protein sequence ID" value="KII68416.1"/>
    <property type="molecule type" value="Genomic_DNA"/>
</dbReference>
<evidence type="ECO:0000256" key="1">
    <source>
        <dbReference type="SAM" id="MobiDB-lite"/>
    </source>
</evidence>
<gene>
    <name evidence="2" type="ORF">RF11_02117</name>
</gene>
<feature type="compositionally biased region" description="Polar residues" evidence="1">
    <location>
        <begin position="1"/>
        <end position="11"/>
    </location>
</feature>
<dbReference type="GO" id="GO:0003676">
    <property type="term" value="F:nucleic acid binding"/>
    <property type="evidence" value="ECO:0007669"/>
    <property type="project" value="InterPro"/>
</dbReference>
<dbReference type="OrthoDB" id="3203937at2759"/>
<accession>A0A0C2MMG0</accession>
<feature type="region of interest" description="Disordered" evidence="1">
    <location>
        <begin position="1"/>
        <end position="23"/>
    </location>
</feature>
<evidence type="ECO:0000313" key="2">
    <source>
        <dbReference type="EMBL" id="KII68416.1"/>
    </source>
</evidence>
<organism evidence="2 3">
    <name type="scientific">Thelohanellus kitauei</name>
    <name type="common">Myxosporean</name>
    <dbReference type="NCBI Taxonomy" id="669202"/>
    <lineage>
        <taxon>Eukaryota</taxon>
        <taxon>Metazoa</taxon>
        <taxon>Cnidaria</taxon>
        <taxon>Myxozoa</taxon>
        <taxon>Myxosporea</taxon>
        <taxon>Bivalvulida</taxon>
        <taxon>Platysporina</taxon>
        <taxon>Myxobolidae</taxon>
        <taxon>Thelohanellus</taxon>
    </lineage>
</organism>
<reference evidence="2 3" key="1">
    <citation type="journal article" date="2014" name="Genome Biol. Evol.">
        <title>The genome of the myxosporean Thelohanellus kitauei shows adaptations to nutrient acquisition within its fish host.</title>
        <authorList>
            <person name="Yang Y."/>
            <person name="Xiong J."/>
            <person name="Zhou Z."/>
            <person name="Huo F."/>
            <person name="Miao W."/>
            <person name="Ran C."/>
            <person name="Liu Y."/>
            <person name="Zhang J."/>
            <person name="Feng J."/>
            <person name="Wang M."/>
            <person name="Wang M."/>
            <person name="Wang L."/>
            <person name="Yao B."/>
        </authorList>
    </citation>
    <scope>NUCLEOTIDE SEQUENCE [LARGE SCALE GENOMIC DNA]</scope>
    <source>
        <strain evidence="2">Wuqing</strain>
    </source>
</reference>
<evidence type="ECO:0000313" key="3">
    <source>
        <dbReference type="Proteomes" id="UP000031668"/>
    </source>
</evidence>
<protein>
    <recommendedName>
        <fullName evidence="4">Tc1-like transposase DDE domain-containing protein</fullName>
    </recommendedName>
</protein>
<proteinExistence type="predicted"/>
<sequence>MESSNNSTNTVQDEENRSQRKTKEALIIPKSNMIYLRKEILENIVTIISETNAVTLHGIQSTLGERGVQHNSSGANLNARKNYCRVVNDITDKFVIFIDETSINLHLNSHYGQSWPEYIMPGCHSISGVVAFCIDDGANNGNSFMNFLESQLFPLIGSSSIIIMDNARIHKVREHSIRIYAPIFSSAKSHRGTCFKVQKLDKKEEKRNIDKIAT</sequence>
<keyword evidence="3" id="KW-1185">Reference proteome</keyword>
<comment type="caution">
    <text evidence="2">The sequence shown here is derived from an EMBL/GenBank/DDBJ whole genome shotgun (WGS) entry which is preliminary data.</text>
</comment>
<feature type="compositionally biased region" description="Basic and acidic residues" evidence="1">
    <location>
        <begin position="14"/>
        <end position="23"/>
    </location>
</feature>
<dbReference type="Proteomes" id="UP000031668">
    <property type="component" value="Unassembled WGS sequence"/>
</dbReference>
<dbReference type="InterPro" id="IPR036397">
    <property type="entry name" value="RNaseH_sf"/>
</dbReference>